<dbReference type="SMART" id="SM00495">
    <property type="entry name" value="ChtBD3"/>
    <property type="match status" value="2"/>
</dbReference>
<dbReference type="PROSITE" id="PS51910">
    <property type="entry name" value="GH18_2"/>
    <property type="match status" value="1"/>
</dbReference>
<dbReference type="InterPro" id="IPR050542">
    <property type="entry name" value="Glycosyl_Hydrlase18_Chitinase"/>
</dbReference>
<dbReference type="GO" id="GO:0006032">
    <property type="term" value="P:chitin catabolic process"/>
    <property type="evidence" value="ECO:0007669"/>
    <property type="project" value="UniProtKB-KW"/>
</dbReference>
<dbReference type="GO" id="GO:0030246">
    <property type="term" value="F:carbohydrate binding"/>
    <property type="evidence" value="ECO:0007669"/>
    <property type="project" value="InterPro"/>
</dbReference>
<keyword evidence="4" id="KW-0146">Chitin degradation</keyword>
<evidence type="ECO:0000256" key="5">
    <source>
        <dbReference type="ARBA" id="ARBA00023277"/>
    </source>
</evidence>
<dbReference type="GO" id="GO:0000272">
    <property type="term" value="P:polysaccharide catabolic process"/>
    <property type="evidence" value="ECO:0007669"/>
    <property type="project" value="UniProtKB-KW"/>
</dbReference>
<dbReference type="SUPFAM" id="SSF51445">
    <property type="entry name" value="(Trans)glycosidases"/>
    <property type="match status" value="1"/>
</dbReference>
<evidence type="ECO:0000259" key="10">
    <source>
        <dbReference type="PROSITE" id="PS51910"/>
    </source>
</evidence>
<feature type="non-terminal residue" evidence="11">
    <location>
        <position position="1"/>
    </location>
</feature>
<dbReference type="GO" id="GO:0005576">
    <property type="term" value="C:extracellular region"/>
    <property type="evidence" value="ECO:0007669"/>
    <property type="project" value="InterPro"/>
</dbReference>
<evidence type="ECO:0000256" key="1">
    <source>
        <dbReference type="ARBA" id="ARBA00000822"/>
    </source>
</evidence>
<dbReference type="Pfam" id="PF00704">
    <property type="entry name" value="Glyco_hydro_18"/>
    <property type="match status" value="1"/>
</dbReference>
<dbReference type="InterPro" id="IPR036573">
    <property type="entry name" value="CBM_sf_5/12"/>
</dbReference>
<dbReference type="PANTHER" id="PTHR45708:SF49">
    <property type="entry name" value="ENDOCHITINASE"/>
    <property type="match status" value="1"/>
</dbReference>
<evidence type="ECO:0000256" key="3">
    <source>
        <dbReference type="ARBA" id="ARBA00022801"/>
    </source>
</evidence>
<name>A0A1X2G7V2_9FUNG</name>
<keyword evidence="6 8" id="KW-0326">Glycosidase</keyword>
<organism evidence="11 12">
    <name type="scientific">Hesseltinella vesiculosa</name>
    <dbReference type="NCBI Taxonomy" id="101127"/>
    <lineage>
        <taxon>Eukaryota</taxon>
        <taxon>Fungi</taxon>
        <taxon>Fungi incertae sedis</taxon>
        <taxon>Mucoromycota</taxon>
        <taxon>Mucoromycotina</taxon>
        <taxon>Mucoromycetes</taxon>
        <taxon>Mucorales</taxon>
        <taxon>Cunninghamellaceae</taxon>
        <taxon>Hesseltinella</taxon>
    </lineage>
</organism>
<dbReference type="EMBL" id="MCGT01000037">
    <property type="protein sequence ID" value="ORX46512.1"/>
    <property type="molecule type" value="Genomic_DNA"/>
</dbReference>
<evidence type="ECO:0000256" key="7">
    <source>
        <dbReference type="ARBA" id="ARBA00023326"/>
    </source>
</evidence>
<dbReference type="Gene3D" id="3.20.20.80">
    <property type="entry name" value="Glycosidases"/>
    <property type="match status" value="1"/>
</dbReference>
<dbReference type="STRING" id="101127.A0A1X2G7V2"/>
<evidence type="ECO:0000256" key="6">
    <source>
        <dbReference type="ARBA" id="ARBA00023295"/>
    </source>
</evidence>
<gene>
    <name evidence="11" type="ORF">DM01DRAFT_1293732</name>
</gene>
<dbReference type="OrthoDB" id="6020543at2759"/>
<evidence type="ECO:0000256" key="9">
    <source>
        <dbReference type="RuleBase" id="RU004453"/>
    </source>
</evidence>
<dbReference type="InterPro" id="IPR001223">
    <property type="entry name" value="Glyco_hydro18_cat"/>
</dbReference>
<accession>A0A1X2G7V2</accession>
<dbReference type="InterPro" id="IPR045321">
    <property type="entry name" value="Cts1-like"/>
</dbReference>
<sequence length="431" mass="44656">IDWGQNSYGAANAGDPAHWQQPLRNYCTDSTIDIIPMAFLTQFSGTGGLPVINLANICNNVDNSTFPGTALANCSAIAPDIDYCQKQGKAVTLSLGGATGGVGFKSDSDATAFADTIWNLFLGGSSSTRPFGSAVLDGVDLDIEGGGSSYYGSFISQLKSHFNGASKKYYITAAPQCVYPDANLGSTISQNSLDAIYVQFYNNPCGLQTYGTTGWNFGVWDYWARNQSPNKDIKVYIGAPASSSAAGGGYVPLSTLSNIAVSTRKAFPSFGGVMFWDASQAVANGNIDQGIKQALSNGGSCGQAFSYPPCSAPAYQSGGSYPGGSQVSYNGYIWQAMWYASGPPDGSFQTWIPGSASTTTTSSSASSTPTSGSSSCGSTAAWSASTVYTGGAQVAYNGDIWKAGWWTLGDIPGGAAGVWTKVGPCPAAKRE</sequence>
<proteinExistence type="inferred from homology"/>
<evidence type="ECO:0000256" key="4">
    <source>
        <dbReference type="ARBA" id="ARBA00023024"/>
    </source>
</evidence>
<dbReference type="CDD" id="cd02877">
    <property type="entry name" value="GH18_hevamine_XipI_class_III"/>
    <property type="match status" value="1"/>
</dbReference>
<dbReference type="InterPro" id="IPR017853">
    <property type="entry name" value="GH"/>
</dbReference>
<dbReference type="GO" id="GO:0008843">
    <property type="term" value="F:endochitinase activity"/>
    <property type="evidence" value="ECO:0007669"/>
    <property type="project" value="UniProtKB-EC"/>
</dbReference>
<dbReference type="SUPFAM" id="SSF51055">
    <property type="entry name" value="Carbohydrate binding domain"/>
    <property type="match status" value="2"/>
</dbReference>
<comment type="catalytic activity">
    <reaction evidence="1">
        <text>Random endo-hydrolysis of N-acetyl-beta-D-glucosaminide (1-&gt;4)-beta-linkages in chitin and chitodextrins.</text>
        <dbReference type="EC" id="3.2.1.14"/>
    </reaction>
</comment>
<comment type="similarity">
    <text evidence="9">Belongs to the glycosyl hydrolase 18 family.</text>
</comment>
<reference evidence="11 12" key="1">
    <citation type="submission" date="2016-07" db="EMBL/GenBank/DDBJ databases">
        <title>Pervasive Adenine N6-methylation of Active Genes in Fungi.</title>
        <authorList>
            <consortium name="DOE Joint Genome Institute"/>
            <person name="Mondo S.J."/>
            <person name="Dannebaum R.O."/>
            <person name="Kuo R.C."/>
            <person name="Labutti K."/>
            <person name="Haridas S."/>
            <person name="Kuo A."/>
            <person name="Salamov A."/>
            <person name="Ahrendt S.R."/>
            <person name="Lipzen A."/>
            <person name="Sullivan W."/>
            <person name="Andreopoulos W.B."/>
            <person name="Clum A."/>
            <person name="Lindquist E."/>
            <person name="Daum C."/>
            <person name="Ramamoorthy G.K."/>
            <person name="Gryganskyi A."/>
            <person name="Culley D."/>
            <person name="Magnuson J.K."/>
            <person name="James T.Y."/>
            <person name="O'Malley M.A."/>
            <person name="Stajich J.E."/>
            <person name="Spatafora J.W."/>
            <person name="Visel A."/>
            <person name="Grigoriev I.V."/>
        </authorList>
    </citation>
    <scope>NUCLEOTIDE SEQUENCE [LARGE SCALE GENOMIC DNA]</scope>
    <source>
        <strain evidence="11 12">NRRL 3301</strain>
    </source>
</reference>
<dbReference type="Pfam" id="PF02839">
    <property type="entry name" value="CBM_5_12"/>
    <property type="match status" value="1"/>
</dbReference>
<keyword evidence="7" id="KW-0624">Polysaccharide degradation</keyword>
<evidence type="ECO:0000313" key="11">
    <source>
        <dbReference type="EMBL" id="ORX46512.1"/>
    </source>
</evidence>
<feature type="domain" description="GH18" evidence="10">
    <location>
        <begin position="1"/>
        <end position="298"/>
    </location>
</feature>
<evidence type="ECO:0000313" key="12">
    <source>
        <dbReference type="Proteomes" id="UP000242146"/>
    </source>
</evidence>
<dbReference type="InterPro" id="IPR001579">
    <property type="entry name" value="Glyco_hydro_18_chit_AS"/>
</dbReference>
<evidence type="ECO:0000256" key="8">
    <source>
        <dbReference type="RuleBase" id="RU000489"/>
    </source>
</evidence>
<dbReference type="InterPro" id="IPR003610">
    <property type="entry name" value="CBM5/12"/>
</dbReference>
<keyword evidence="12" id="KW-1185">Reference proteome</keyword>
<keyword evidence="5" id="KW-0119">Carbohydrate metabolism</keyword>
<protein>
    <recommendedName>
        <fullName evidence="2">chitinase</fullName>
        <ecNumber evidence="2">3.2.1.14</ecNumber>
    </recommendedName>
</protein>
<dbReference type="CDD" id="cd12215">
    <property type="entry name" value="ChiC_BD"/>
    <property type="match status" value="2"/>
</dbReference>
<evidence type="ECO:0000256" key="2">
    <source>
        <dbReference type="ARBA" id="ARBA00012729"/>
    </source>
</evidence>
<keyword evidence="3 8" id="KW-0378">Hydrolase</keyword>
<dbReference type="Proteomes" id="UP000242146">
    <property type="component" value="Unassembled WGS sequence"/>
</dbReference>
<dbReference type="Gene3D" id="2.10.10.20">
    <property type="entry name" value="Carbohydrate-binding module superfamily 5/12"/>
    <property type="match status" value="2"/>
</dbReference>
<comment type="caution">
    <text evidence="11">The sequence shown here is derived from an EMBL/GenBank/DDBJ whole genome shotgun (WGS) entry which is preliminary data.</text>
</comment>
<dbReference type="PROSITE" id="PS01095">
    <property type="entry name" value="GH18_1"/>
    <property type="match status" value="1"/>
</dbReference>
<dbReference type="EC" id="3.2.1.14" evidence="2"/>
<dbReference type="AlphaFoldDB" id="A0A1X2G7V2"/>
<dbReference type="PANTHER" id="PTHR45708">
    <property type="entry name" value="ENDOCHITINASE"/>
    <property type="match status" value="1"/>
</dbReference>